<feature type="transmembrane region" description="Helical" evidence="7">
    <location>
        <begin position="399"/>
        <end position="428"/>
    </location>
</feature>
<organism evidence="9 10">
    <name type="scientific">Eubacterium ventriosum</name>
    <dbReference type="NCBI Taxonomy" id="39496"/>
    <lineage>
        <taxon>Bacteria</taxon>
        <taxon>Bacillati</taxon>
        <taxon>Bacillota</taxon>
        <taxon>Clostridia</taxon>
        <taxon>Eubacteriales</taxon>
        <taxon>Eubacteriaceae</taxon>
        <taxon>Eubacterium</taxon>
    </lineage>
</organism>
<dbReference type="Proteomes" id="UP000284598">
    <property type="component" value="Unassembled WGS sequence"/>
</dbReference>
<dbReference type="PANTHER" id="PTHR30572:SF4">
    <property type="entry name" value="ABC TRANSPORTER PERMEASE YTRF"/>
    <property type="match status" value="1"/>
</dbReference>
<keyword evidence="5 7" id="KW-0472">Membrane</keyword>
<dbReference type="GO" id="GO:0022857">
    <property type="term" value="F:transmembrane transporter activity"/>
    <property type="evidence" value="ECO:0007669"/>
    <property type="project" value="TreeGrafter"/>
</dbReference>
<dbReference type="EMBL" id="QSFO01000009">
    <property type="protein sequence ID" value="RHA53768.1"/>
    <property type="molecule type" value="Genomic_DNA"/>
</dbReference>
<sequence length="482" mass="54129">MVLPNYNKEVELTKNGDMCHYATDFSGYANLTEAKIKEMGYKIVAGKLPKDNNEIAISSYVYETYAKAGYISEDGTKSEIKYYNDLVGKKLKIDKKEFTVVGIVDTKVDMDRYKSISEDSKGKTSAQNLTDFALSQELAHIQQYSLACNIFVSEGMLNSIKEEYPNYVQLITNYMYVSSDDTYIDSSRIASLSEIDTKDVTWVDGEKTKLADNEIIIDINALSKNDEEGYSYSKKEALKILKDSQYTLDYYIDNEDKSINGVKVVGVLNADGKADKYSDLYVLPDSLYNLKWTEGKGEYSYAVATMPTNKADIEKLVKYCYTEQGNMKYQIENSVTFELDTVNEVLKVMSKVFLYIGIGFAVFAMIMLSNFIATSISYKKQEIGILRAIGARSNDVFRIFFLESFIIAMINFVLSTIGTGVATAIINGMFRKKAGILITILNFGPRQILLLLVISIGVAAVASFIPVYKIASKRPIEAIRNR</sequence>
<reference evidence="9 10" key="1">
    <citation type="submission" date="2018-08" db="EMBL/GenBank/DDBJ databases">
        <title>A genome reference for cultivated species of the human gut microbiota.</title>
        <authorList>
            <person name="Zou Y."/>
            <person name="Xue W."/>
            <person name="Luo G."/>
        </authorList>
    </citation>
    <scope>NUCLEOTIDE SEQUENCE [LARGE SCALE GENOMIC DNA]</scope>
    <source>
        <strain evidence="9 10">AM43-2</strain>
    </source>
</reference>
<feature type="domain" description="ABC3 transporter permease C-terminal" evidence="8">
    <location>
        <begin position="356"/>
        <end position="474"/>
    </location>
</feature>
<keyword evidence="4 7" id="KW-1133">Transmembrane helix</keyword>
<dbReference type="PANTHER" id="PTHR30572">
    <property type="entry name" value="MEMBRANE COMPONENT OF TRANSPORTER-RELATED"/>
    <property type="match status" value="1"/>
</dbReference>
<feature type="transmembrane region" description="Helical" evidence="7">
    <location>
        <begin position="448"/>
        <end position="471"/>
    </location>
</feature>
<dbReference type="InterPro" id="IPR003838">
    <property type="entry name" value="ABC3_permease_C"/>
</dbReference>
<comment type="subcellular location">
    <subcellularLocation>
        <location evidence="1">Cell membrane</location>
        <topology evidence="1">Multi-pass membrane protein</topology>
    </subcellularLocation>
</comment>
<accession>A0A413RYL8</accession>
<evidence type="ECO:0000256" key="7">
    <source>
        <dbReference type="SAM" id="Phobius"/>
    </source>
</evidence>
<name>A0A413RYL8_9FIRM</name>
<proteinExistence type="inferred from homology"/>
<comment type="similarity">
    <text evidence="6">Belongs to the ABC-4 integral membrane protein family.</text>
</comment>
<evidence type="ECO:0000259" key="8">
    <source>
        <dbReference type="Pfam" id="PF02687"/>
    </source>
</evidence>
<evidence type="ECO:0000256" key="1">
    <source>
        <dbReference type="ARBA" id="ARBA00004651"/>
    </source>
</evidence>
<keyword evidence="3 7" id="KW-0812">Transmembrane</keyword>
<evidence type="ECO:0000313" key="9">
    <source>
        <dbReference type="EMBL" id="RHA53768.1"/>
    </source>
</evidence>
<dbReference type="AlphaFoldDB" id="A0A413RYL8"/>
<evidence type="ECO:0000256" key="2">
    <source>
        <dbReference type="ARBA" id="ARBA00022475"/>
    </source>
</evidence>
<dbReference type="GO" id="GO:0005886">
    <property type="term" value="C:plasma membrane"/>
    <property type="evidence" value="ECO:0007669"/>
    <property type="project" value="UniProtKB-SubCell"/>
</dbReference>
<evidence type="ECO:0000256" key="6">
    <source>
        <dbReference type="ARBA" id="ARBA00038076"/>
    </source>
</evidence>
<dbReference type="InterPro" id="IPR050250">
    <property type="entry name" value="Macrolide_Exporter_MacB"/>
</dbReference>
<keyword evidence="2" id="KW-1003">Cell membrane</keyword>
<evidence type="ECO:0000256" key="5">
    <source>
        <dbReference type="ARBA" id="ARBA00023136"/>
    </source>
</evidence>
<evidence type="ECO:0000313" key="10">
    <source>
        <dbReference type="Proteomes" id="UP000284598"/>
    </source>
</evidence>
<protein>
    <submittedName>
        <fullName evidence="9">ABC transporter permease</fullName>
    </submittedName>
</protein>
<evidence type="ECO:0000256" key="3">
    <source>
        <dbReference type="ARBA" id="ARBA00022692"/>
    </source>
</evidence>
<feature type="transmembrane region" description="Helical" evidence="7">
    <location>
        <begin position="352"/>
        <end position="378"/>
    </location>
</feature>
<gene>
    <name evidence="9" type="ORF">DW929_08830</name>
</gene>
<dbReference type="Pfam" id="PF02687">
    <property type="entry name" value="FtsX"/>
    <property type="match status" value="1"/>
</dbReference>
<evidence type="ECO:0000256" key="4">
    <source>
        <dbReference type="ARBA" id="ARBA00022989"/>
    </source>
</evidence>
<comment type="caution">
    <text evidence="9">The sequence shown here is derived from an EMBL/GenBank/DDBJ whole genome shotgun (WGS) entry which is preliminary data.</text>
</comment>